<organism evidence="2 3">
    <name type="scientific">Volvox reticuliferus</name>
    <dbReference type="NCBI Taxonomy" id="1737510"/>
    <lineage>
        <taxon>Eukaryota</taxon>
        <taxon>Viridiplantae</taxon>
        <taxon>Chlorophyta</taxon>
        <taxon>core chlorophytes</taxon>
        <taxon>Chlorophyceae</taxon>
        <taxon>CS clade</taxon>
        <taxon>Chlamydomonadales</taxon>
        <taxon>Volvocaceae</taxon>
        <taxon>Volvox</taxon>
    </lineage>
</organism>
<reference evidence="2" key="1">
    <citation type="journal article" date="2021" name="Proc. Natl. Acad. Sci. U.S.A.">
        <title>Three genomes in the algal genus Volvox reveal the fate of a haploid sex-determining region after a transition to homothallism.</title>
        <authorList>
            <person name="Yamamoto K."/>
            <person name="Hamaji T."/>
            <person name="Kawai-Toyooka H."/>
            <person name="Matsuzaki R."/>
            <person name="Takahashi F."/>
            <person name="Nishimura Y."/>
            <person name="Kawachi M."/>
            <person name="Noguchi H."/>
            <person name="Minakuchi Y."/>
            <person name="Umen J.G."/>
            <person name="Toyoda A."/>
            <person name="Nozaki H."/>
        </authorList>
    </citation>
    <scope>NUCLEOTIDE SEQUENCE</scope>
    <source>
        <strain evidence="2">NIES-3785</strain>
    </source>
</reference>
<evidence type="ECO:0000256" key="1">
    <source>
        <dbReference type="SAM" id="Phobius"/>
    </source>
</evidence>
<sequence>MFIRVSGQLVLDSSGVLTNKHDVYALYPLQILFGCCLITGAVMLPLGWSKLMPCIKTYNSCVDRNPYLETYCRTQRDQCGANWARIWIAGAIMLAAATVPLCVFSCCSRPPREEGNNPSPIAVAVQLPISPGASVYPQDAYPQYPPASGQPYAGTTVIGQPVIYPATPQNGQAVAYYPMPPEPVRGPS</sequence>
<feature type="transmembrane region" description="Helical" evidence="1">
    <location>
        <begin position="83"/>
        <end position="101"/>
    </location>
</feature>
<dbReference type="EMBL" id="BNCQ01000005">
    <property type="protein sequence ID" value="GIL98116.1"/>
    <property type="molecule type" value="Genomic_DNA"/>
</dbReference>
<name>A0A8J4G3Q5_9CHLO</name>
<dbReference type="Proteomes" id="UP000722791">
    <property type="component" value="Unassembled WGS sequence"/>
</dbReference>
<keyword evidence="1" id="KW-0472">Membrane</keyword>
<feature type="transmembrane region" description="Helical" evidence="1">
    <location>
        <begin position="24"/>
        <end position="46"/>
    </location>
</feature>
<keyword evidence="1" id="KW-1133">Transmembrane helix</keyword>
<dbReference type="PROSITE" id="PS51257">
    <property type="entry name" value="PROKAR_LIPOPROTEIN"/>
    <property type="match status" value="1"/>
</dbReference>
<comment type="caution">
    <text evidence="2">The sequence shown here is derived from an EMBL/GenBank/DDBJ whole genome shotgun (WGS) entry which is preliminary data.</text>
</comment>
<keyword evidence="1" id="KW-0812">Transmembrane</keyword>
<gene>
    <name evidence="2" type="ORF">Vretimale_3580</name>
</gene>
<proteinExistence type="predicted"/>
<evidence type="ECO:0000313" key="3">
    <source>
        <dbReference type="Proteomes" id="UP000722791"/>
    </source>
</evidence>
<dbReference type="AlphaFoldDB" id="A0A8J4G3Q5"/>
<protein>
    <submittedName>
        <fullName evidence="2">Uncharacterized protein</fullName>
    </submittedName>
</protein>
<evidence type="ECO:0000313" key="2">
    <source>
        <dbReference type="EMBL" id="GIL98116.1"/>
    </source>
</evidence>
<accession>A0A8J4G3Q5</accession>